<gene>
    <name evidence="1" type="ORF">K3G42_011478</name>
</gene>
<evidence type="ECO:0000313" key="2">
    <source>
        <dbReference type="Proteomes" id="UP000827872"/>
    </source>
</evidence>
<dbReference type="EMBL" id="CM037625">
    <property type="protein sequence ID" value="KAH7998012.1"/>
    <property type="molecule type" value="Genomic_DNA"/>
</dbReference>
<evidence type="ECO:0000313" key="1">
    <source>
        <dbReference type="EMBL" id="KAH7998012.1"/>
    </source>
</evidence>
<accession>A0ACB8EYZ3</accession>
<sequence length="83" mass="8971">MKVLLCLIILCIMMTLSDGACFTTLPKLGAKGCADPHDKKLHPPASQWQSNNCMDCTCDPQSQLNCCSKHELTPTIAGMQTSS</sequence>
<comment type="caution">
    <text evidence="1">The sequence shown here is derived from an EMBL/GenBank/DDBJ whole genome shotgun (WGS) entry which is preliminary data.</text>
</comment>
<name>A0ACB8EYZ3_9SAUR</name>
<protein>
    <submittedName>
        <fullName evidence="1">Uncharacterized protein</fullName>
    </submittedName>
</protein>
<proteinExistence type="predicted"/>
<reference evidence="1" key="1">
    <citation type="submission" date="2021-08" db="EMBL/GenBank/DDBJ databases">
        <title>The first chromosome-level gecko genome reveals the dynamic sex chromosomes of Neotropical dwarf geckos (Sphaerodactylidae: Sphaerodactylus).</title>
        <authorList>
            <person name="Pinto B.J."/>
            <person name="Keating S.E."/>
            <person name="Gamble T."/>
        </authorList>
    </citation>
    <scope>NUCLEOTIDE SEQUENCE</scope>
    <source>
        <strain evidence="1">TG3544</strain>
    </source>
</reference>
<dbReference type="Proteomes" id="UP000827872">
    <property type="component" value="Linkage Group LG12"/>
</dbReference>
<keyword evidence="2" id="KW-1185">Reference proteome</keyword>
<organism evidence="1 2">
    <name type="scientific">Sphaerodactylus townsendi</name>
    <dbReference type="NCBI Taxonomy" id="933632"/>
    <lineage>
        <taxon>Eukaryota</taxon>
        <taxon>Metazoa</taxon>
        <taxon>Chordata</taxon>
        <taxon>Craniata</taxon>
        <taxon>Vertebrata</taxon>
        <taxon>Euteleostomi</taxon>
        <taxon>Lepidosauria</taxon>
        <taxon>Squamata</taxon>
        <taxon>Bifurcata</taxon>
        <taxon>Gekkota</taxon>
        <taxon>Sphaerodactylidae</taxon>
        <taxon>Sphaerodactylus</taxon>
    </lineage>
</organism>